<accession>A0ABZ2MPB2</accession>
<name>A0ABZ2MPB2_9BACI</name>
<protein>
    <recommendedName>
        <fullName evidence="2">RelA/SpoT domain-containing protein</fullName>
    </recommendedName>
</protein>
<dbReference type="Gene3D" id="3.30.460.10">
    <property type="entry name" value="Beta Polymerase, domain 2"/>
    <property type="match status" value="1"/>
</dbReference>
<keyword evidence="4" id="KW-1185">Reference proteome</keyword>
<evidence type="ECO:0000313" key="3">
    <source>
        <dbReference type="EMBL" id="WXB87016.1"/>
    </source>
</evidence>
<proteinExistence type="predicted"/>
<dbReference type="PANTHER" id="PTHR41773:SF1">
    <property type="entry name" value="RELA_SPOT DOMAIN-CONTAINING PROTEIN"/>
    <property type="match status" value="1"/>
</dbReference>
<evidence type="ECO:0000259" key="2">
    <source>
        <dbReference type="SMART" id="SM00954"/>
    </source>
</evidence>
<dbReference type="Pfam" id="PF04607">
    <property type="entry name" value="RelA_SpoT"/>
    <property type="match status" value="1"/>
</dbReference>
<dbReference type="SUPFAM" id="SSF81301">
    <property type="entry name" value="Nucleotidyltransferase"/>
    <property type="match status" value="1"/>
</dbReference>
<dbReference type="InterPro" id="IPR043519">
    <property type="entry name" value="NT_sf"/>
</dbReference>
<dbReference type="Gene3D" id="1.10.287.860">
    <property type="entry name" value="Nucleotidyltransferase"/>
    <property type="match status" value="1"/>
</dbReference>
<evidence type="ECO:0000313" key="4">
    <source>
        <dbReference type="Proteomes" id="UP001368328"/>
    </source>
</evidence>
<dbReference type="CDD" id="cd05399">
    <property type="entry name" value="NT_Rel-Spo_like"/>
    <property type="match status" value="1"/>
</dbReference>
<dbReference type="RefSeq" id="WP_338786288.1">
    <property type="nucleotide sequence ID" value="NZ_CP147403.1"/>
</dbReference>
<gene>
    <name evidence="3" type="ORF">WCV66_17405</name>
</gene>
<dbReference type="Proteomes" id="UP001368328">
    <property type="component" value="Chromosome"/>
</dbReference>
<feature type="domain" description="RelA/SpoT" evidence="2">
    <location>
        <begin position="52"/>
        <end position="178"/>
    </location>
</feature>
<dbReference type="InterPro" id="IPR007685">
    <property type="entry name" value="RelA_SpoT"/>
</dbReference>
<evidence type="ECO:0000256" key="1">
    <source>
        <dbReference type="ARBA" id="ARBA00004976"/>
    </source>
</evidence>
<dbReference type="SMART" id="SM00954">
    <property type="entry name" value="RelA_SpoT"/>
    <property type="match status" value="1"/>
</dbReference>
<organism evidence="3 4">
    <name type="scientific">Metabacillus rhizosphaerae</name>
    <dbReference type="NCBI Taxonomy" id="3117747"/>
    <lineage>
        <taxon>Bacteria</taxon>
        <taxon>Bacillati</taxon>
        <taxon>Bacillota</taxon>
        <taxon>Bacilli</taxon>
        <taxon>Bacillales</taxon>
        <taxon>Bacillaceae</taxon>
        <taxon>Metabacillus</taxon>
    </lineage>
</organism>
<comment type="pathway">
    <text evidence="1">Purine metabolism; ppGpp biosynthesis; ppGpp from GTP: step 1/2.</text>
</comment>
<dbReference type="EMBL" id="CP147403">
    <property type="protein sequence ID" value="WXB87016.1"/>
    <property type="molecule type" value="Genomic_DNA"/>
</dbReference>
<reference evidence="3 4" key="1">
    <citation type="submission" date="2024-02" db="EMBL/GenBank/DDBJ databases">
        <title>Seven novel Bacillus-like species.</title>
        <authorList>
            <person name="Liu G."/>
        </authorList>
    </citation>
    <scope>NUCLEOTIDE SEQUENCE [LARGE SCALE GENOMIC DNA]</scope>
    <source>
        <strain evidence="3 4">FJAT-53654</strain>
    </source>
</reference>
<sequence>MSAIETQTDIYKDLEDWYVTEKPLFDSLSKKVGSLIEDILEKNNVEYHSITFRAKDVESLITKAKSKKYKNPKEQIQDFAGIRIITFVKSDVTKVCNLIKPEFIIDEKNSSDKGEELGDDKVGYRSVHYIAKFNEARTSLFEYSHFKDKCFEIQIRTILEHAWADISHDRTYKFNNSLPEKNDIKRRFALAAASLEMVDREFDRLSNELEEYSIEITNDTVKGNLEHEIDGTSLMAYVQNKFSIPIAKKMIKPTFMKSEKNVIDELGQMGINTLNDLDNIIDKIVETKKVSIDEIVIDSSNLLGLFRNIMIIHDPEKYFENAWQGKWSGIDHDDIEYFGKFGLDYLKIATNYGLSLEEDEYEDEDEYK</sequence>
<dbReference type="PANTHER" id="PTHR41773">
    <property type="entry name" value="GTP PYROPHOSPHATASE-RELATED"/>
    <property type="match status" value="1"/>
</dbReference>